<accession>A0A0N1ICU3</accession>
<dbReference type="GO" id="GO:0005576">
    <property type="term" value="C:extracellular region"/>
    <property type="evidence" value="ECO:0007669"/>
    <property type="project" value="InterPro"/>
</dbReference>
<feature type="domain" description="Chitin-binding type-2" evidence="1">
    <location>
        <begin position="117"/>
        <end position="174"/>
    </location>
</feature>
<dbReference type="PROSITE" id="PS50940">
    <property type="entry name" value="CHIT_BIND_II"/>
    <property type="match status" value="1"/>
</dbReference>
<keyword evidence="3" id="KW-1185">Reference proteome</keyword>
<gene>
    <name evidence="2" type="ORF">RR48_02421</name>
</gene>
<dbReference type="AlphaFoldDB" id="A0A0N1ICU3"/>
<sequence length="183" mass="20039">MVCIAGRLRRIRRVRGRLQRARDSTRERYCRPSALPHFSPTPPPPLSLYCDDLMEFVARATRAASSGAAVAAAPTRGTSPTKLSVPAHSHLSPIIRRIDSSSSNDIPRRCLEMSTSELPCVGVGEDRLLPHPDDCELFYYCVGDVAICRQCPSGLHFSPTQHVCERAARAGCDSALALPLDQE</sequence>
<proteinExistence type="predicted"/>
<organism evidence="2 3">
    <name type="scientific">Papilio machaon</name>
    <name type="common">Old World swallowtail butterfly</name>
    <dbReference type="NCBI Taxonomy" id="76193"/>
    <lineage>
        <taxon>Eukaryota</taxon>
        <taxon>Metazoa</taxon>
        <taxon>Ecdysozoa</taxon>
        <taxon>Arthropoda</taxon>
        <taxon>Hexapoda</taxon>
        <taxon>Insecta</taxon>
        <taxon>Pterygota</taxon>
        <taxon>Neoptera</taxon>
        <taxon>Endopterygota</taxon>
        <taxon>Lepidoptera</taxon>
        <taxon>Glossata</taxon>
        <taxon>Ditrysia</taxon>
        <taxon>Papilionoidea</taxon>
        <taxon>Papilionidae</taxon>
        <taxon>Papilioninae</taxon>
        <taxon>Papilio</taxon>
    </lineage>
</organism>
<evidence type="ECO:0000313" key="3">
    <source>
        <dbReference type="Proteomes" id="UP000053240"/>
    </source>
</evidence>
<evidence type="ECO:0000259" key="1">
    <source>
        <dbReference type="PROSITE" id="PS50940"/>
    </source>
</evidence>
<evidence type="ECO:0000313" key="2">
    <source>
        <dbReference type="EMBL" id="KPJ20163.1"/>
    </source>
</evidence>
<dbReference type="Gene3D" id="2.170.140.10">
    <property type="entry name" value="Chitin binding domain"/>
    <property type="match status" value="1"/>
</dbReference>
<dbReference type="SUPFAM" id="SSF57625">
    <property type="entry name" value="Invertebrate chitin-binding proteins"/>
    <property type="match status" value="1"/>
</dbReference>
<reference evidence="2 3" key="1">
    <citation type="journal article" date="2015" name="Nat. Commun.">
        <title>Outbred genome sequencing and CRISPR/Cas9 gene editing in butterflies.</title>
        <authorList>
            <person name="Li X."/>
            <person name="Fan D."/>
            <person name="Zhang W."/>
            <person name="Liu G."/>
            <person name="Zhang L."/>
            <person name="Zhao L."/>
            <person name="Fang X."/>
            <person name="Chen L."/>
            <person name="Dong Y."/>
            <person name="Chen Y."/>
            <person name="Ding Y."/>
            <person name="Zhao R."/>
            <person name="Feng M."/>
            <person name="Zhu Y."/>
            <person name="Feng Y."/>
            <person name="Jiang X."/>
            <person name="Zhu D."/>
            <person name="Xiang H."/>
            <person name="Feng X."/>
            <person name="Li S."/>
            <person name="Wang J."/>
            <person name="Zhang G."/>
            <person name="Kronforst M.R."/>
            <person name="Wang W."/>
        </authorList>
    </citation>
    <scope>NUCLEOTIDE SEQUENCE [LARGE SCALE GENOMIC DNA]</scope>
    <source>
        <strain evidence="2">Ya'a_city_454_Pm</strain>
        <tissue evidence="2">Whole body</tissue>
    </source>
</reference>
<dbReference type="EMBL" id="KQ459753">
    <property type="protein sequence ID" value="KPJ20163.1"/>
    <property type="molecule type" value="Genomic_DNA"/>
</dbReference>
<dbReference type="InterPro" id="IPR036508">
    <property type="entry name" value="Chitin-bd_dom_sf"/>
</dbReference>
<name>A0A0N1ICU3_PAPMA</name>
<dbReference type="Pfam" id="PF01607">
    <property type="entry name" value="CBM_14"/>
    <property type="match status" value="1"/>
</dbReference>
<protein>
    <recommendedName>
        <fullName evidence="1">Chitin-binding type-2 domain-containing protein</fullName>
    </recommendedName>
</protein>
<dbReference type="SMART" id="SM00494">
    <property type="entry name" value="ChtBD2"/>
    <property type="match status" value="1"/>
</dbReference>
<dbReference type="Proteomes" id="UP000053240">
    <property type="component" value="Unassembled WGS sequence"/>
</dbReference>
<dbReference type="InParanoid" id="A0A0N1ICU3"/>
<dbReference type="InterPro" id="IPR002557">
    <property type="entry name" value="Chitin-bd_dom"/>
</dbReference>
<dbReference type="GO" id="GO:0008061">
    <property type="term" value="F:chitin binding"/>
    <property type="evidence" value="ECO:0007669"/>
    <property type="project" value="InterPro"/>
</dbReference>